<protein>
    <submittedName>
        <fullName evidence="2">PAC2 family protein</fullName>
    </submittedName>
</protein>
<reference evidence="2 3" key="1">
    <citation type="submission" date="2019-04" db="EMBL/GenBank/DDBJ databases">
        <authorList>
            <person name="Dong K."/>
        </authorList>
    </citation>
    <scope>NUCLEOTIDE SEQUENCE [LARGE SCALE GENOMIC DNA]</scope>
    <source>
        <strain evidence="3">dk3543</strain>
    </source>
</reference>
<dbReference type="InterPro" id="IPR019151">
    <property type="entry name" value="Proteasome_assmbl_chaperone_2"/>
</dbReference>
<keyword evidence="3" id="KW-1185">Reference proteome</keyword>
<evidence type="ECO:0000313" key="2">
    <source>
        <dbReference type="EMBL" id="TKI61768.1"/>
    </source>
</evidence>
<dbReference type="Pfam" id="PF09754">
    <property type="entry name" value="PAC2"/>
    <property type="match status" value="1"/>
</dbReference>
<dbReference type="Gene3D" id="3.40.50.10900">
    <property type="entry name" value="PAC-like subunit"/>
    <property type="match status" value="1"/>
</dbReference>
<organism evidence="2 3">
    <name type="scientific">Nocardioides jishulii</name>
    <dbReference type="NCBI Taxonomy" id="2575440"/>
    <lineage>
        <taxon>Bacteria</taxon>
        <taxon>Bacillati</taxon>
        <taxon>Actinomycetota</taxon>
        <taxon>Actinomycetes</taxon>
        <taxon>Propionibacteriales</taxon>
        <taxon>Nocardioidaceae</taxon>
        <taxon>Nocardioides</taxon>
    </lineage>
</organism>
<gene>
    <name evidence="2" type="ORF">FC770_13535</name>
</gene>
<dbReference type="EMBL" id="SZPY01000003">
    <property type="protein sequence ID" value="TKI61768.1"/>
    <property type="molecule type" value="Genomic_DNA"/>
</dbReference>
<feature type="region of interest" description="Disordered" evidence="1">
    <location>
        <begin position="271"/>
        <end position="290"/>
    </location>
</feature>
<dbReference type="InterPro" id="IPR038389">
    <property type="entry name" value="PSMG2_sf"/>
</dbReference>
<name>A0A4U2YKV8_9ACTN</name>
<dbReference type="OrthoDB" id="3733464at2"/>
<evidence type="ECO:0000256" key="1">
    <source>
        <dbReference type="SAM" id="MobiDB-lite"/>
    </source>
</evidence>
<proteinExistence type="predicted"/>
<dbReference type="Proteomes" id="UP000307808">
    <property type="component" value="Unassembled WGS sequence"/>
</dbReference>
<dbReference type="InterPro" id="IPR008492">
    <property type="entry name" value="Rv2714-like"/>
</dbReference>
<dbReference type="SUPFAM" id="SSF159659">
    <property type="entry name" value="Cgl1923-like"/>
    <property type="match status" value="1"/>
</dbReference>
<dbReference type="AlphaFoldDB" id="A0A4U2YKV8"/>
<dbReference type="RefSeq" id="WP_137066774.1">
    <property type="nucleotide sequence ID" value="NZ_CP040748.1"/>
</dbReference>
<comment type="caution">
    <text evidence="2">The sequence shown here is derived from an EMBL/GenBank/DDBJ whole genome shotgun (WGS) entry which is preliminary data.</text>
</comment>
<dbReference type="PIRSF" id="PIRSF028754">
    <property type="entry name" value="UCP028754"/>
    <property type="match status" value="1"/>
</dbReference>
<evidence type="ECO:0000313" key="3">
    <source>
        <dbReference type="Proteomes" id="UP000307808"/>
    </source>
</evidence>
<accession>A0A4U2YKV8</accession>
<dbReference type="Gene3D" id="1.10.287.100">
    <property type="match status" value="1"/>
</dbReference>
<sequence length="311" mass="34065">MADQGPRLVHIVDDVPELDGTDELTMVVALSGFLDAGQSSALAVQHLHELSDGPVVATFDIDALYDYRARRPPVTFLQDHYEGYEAPRLNVRLLRDTGGTPFLLLRGPEPDIRWEGFALAVREVVERLGVTRVVSLGAIPMAVPHTRPVAVTYHSNDPSLLTGRSAWAGEVRVPSSVQALLEVRLGEWGHAALGYITHIPHYLAQMEYPVASVVLLEQLERGGRLTVDLTALRQAAEMCEEEIVDYLADHAEVADVVTALEQQYDAFRRSEEAGSSLLAPDEPLPTGDDLGAQFEQFLAGLDRPDADGEQE</sequence>